<dbReference type="GO" id="GO:0000981">
    <property type="term" value="F:DNA-binding transcription factor activity, RNA polymerase II-specific"/>
    <property type="evidence" value="ECO:0007669"/>
    <property type="project" value="InterPro"/>
</dbReference>
<evidence type="ECO:0000313" key="3">
    <source>
        <dbReference type="EMBL" id="CAG8658540.1"/>
    </source>
</evidence>
<dbReference type="PROSITE" id="PS00463">
    <property type="entry name" value="ZN2_CY6_FUNGAL_1"/>
    <property type="match status" value="1"/>
</dbReference>
<protein>
    <submittedName>
        <fullName evidence="3">7802_t:CDS:1</fullName>
    </submittedName>
</protein>
<evidence type="ECO:0000259" key="2">
    <source>
        <dbReference type="PROSITE" id="PS50048"/>
    </source>
</evidence>
<reference evidence="3" key="1">
    <citation type="submission" date="2021-06" db="EMBL/GenBank/DDBJ databases">
        <authorList>
            <person name="Kallberg Y."/>
            <person name="Tangrot J."/>
            <person name="Rosling A."/>
        </authorList>
    </citation>
    <scope>NUCLEOTIDE SEQUENCE</scope>
    <source>
        <strain evidence="3">MT106</strain>
    </source>
</reference>
<evidence type="ECO:0000256" key="1">
    <source>
        <dbReference type="ARBA" id="ARBA00023242"/>
    </source>
</evidence>
<dbReference type="SMART" id="SM00066">
    <property type="entry name" value="GAL4"/>
    <property type="match status" value="1"/>
</dbReference>
<dbReference type="Proteomes" id="UP000789831">
    <property type="component" value="Unassembled WGS sequence"/>
</dbReference>
<organism evidence="3 4">
    <name type="scientific">Ambispora gerdemannii</name>
    <dbReference type="NCBI Taxonomy" id="144530"/>
    <lineage>
        <taxon>Eukaryota</taxon>
        <taxon>Fungi</taxon>
        <taxon>Fungi incertae sedis</taxon>
        <taxon>Mucoromycota</taxon>
        <taxon>Glomeromycotina</taxon>
        <taxon>Glomeromycetes</taxon>
        <taxon>Archaeosporales</taxon>
        <taxon>Ambisporaceae</taxon>
        <taxon>Ambispora</taxon>
    </lineage>
</organism>
<dbReference type="SUPFAM" id="SSF57701">
    <property type="entry name" value="Zn2/Cys6 DNA-binding domain"/>
    <property type="match status" value="1"/>
</dbReference>
<dbReference type="OrthoDB" id="5226580at2759"/>
<sequence length="156" mass="17837">MSKKRLHTTNACEACRKRKCKCVGKTVCQRCMRFGLKCVFVGTLKKRGPQKKKFETIICEKKDLSENAKASSLNEFNSLTTKENNKNQGLSLPSLSQLGLDKFFVPSIDDLKQINRTGNKHYFKSLKELQQVTFIQLQSLNPSFSAKYNFIAEPMF</sequence>
<evidence type="ECO:0000313" key="4">
    <source>
        <dbReference type="Proteomes" id="UP000789831"/>
    </source>
</evidence>
<dbReference type="InterPro" id="IPR036864">
    <property type="entry name" value="Zn2-C6_fun-type_DNA-bd_sf"/>
</dbReference>
<proteinExistence type="predicted"/>
<dbReference type="PANTHER" id="PTHR31668">
    <property type="entry name" value="GLUCOSE TRANSPORT TRANSCRIPTION REGULATOR RGT1-RELATED-RELATED"/>
    <property type="match status" value="1"/>
</dbReference>
<dbReference type="PANTHER" id="PTHR31668:SF30">
    <property type="entry name" value="ZN(II)2CYS6 TRANSCRIPTION FACTOR (EUROFUNG)"/>
    <property type="match status" value="1"/>
</dbReference>
<gene>
    <name evidence="3" type="ORF">AGERDE_LOCUS11703</name>
</gene>
<comment type="caution">
    <text evidence="3">The sequence shown here is derived from an EMBL/GenBank/DDBJ whole genome shotgun (WGS) entry which is preliminary data.</text>
</comment>
<dbReference type="InterPro" id="IPR050797">
    <property type="entry name" value="Carb_Metab_Trans_Reg"/>
</dbReference>
<dbReference type="Pfam" id="PF00172">
    <property type="entry name" value="Zn_clus"/>
    <property type="match status" value="1"/>
</dbReference>
<keyword evidence="4" id="KW-1185">Reference proteome</keyword>
<dbReference type="EMBL" id="CAJVPL010005476">
    <property type="protein sequence ID" value="CAG8658540.1"/>
    <property type="molecule type" value="Genomic_DNA"/>
</dbReference>
<keyword evidence="1" id="KW-0539">Nucleus</keyword>
<dbReference type="GO" id="GO:0008270">
    <property type="term" value="F:zinc ion binding"/>
    <property type="evidence" value="ECO:0007669"/>
    <property type="project" value="InterPro"/>
</dbReference>
<dbReference type="AlphaFoldDB" id="A0A9N9E4X5"/>
<dbReference type="CDD" id="cd00067">
    <property type="entry name" value="GAL4"/>
    <property type="match status" value="1"/>
</dbReference>
<dbReference type="Gene3D" id="4.10.240.10">
    <property type="entry name" value="Zn(2)-C6 fungal-type DNA-binding domain"/>
    <property type="match status" value="1"/>
</dbReference>
<dbReference type="InterPro" id="IPR001138">
    <property type="entry name" value="Zn2Cys6_DnaBD"/>
</dbReference>
<name>A0A9N9E4X5_9GLOM</name>
<feature type="domain" description="Zn(2)-C6 fungal-type" evidence="2">
    <location>
        <begin position="11"/>
        <end position="40"/>
    </location>
</feature>
<dbReference type="PROSITE" id="PS50048">
    <property type="entry name" value="ZN2_CY6_FUNGAL_2"/>
    <property type="match status" value="1"/>
</dbReference>
<accession>A0A9N9E4X5</accession>